<keyword evidence="9" id="KW-0813">Transport</keyword>
<evidence type="ECO:0000256" key="8">
    <source>
        <dbReference type="ARBA" id="ARBA00023136"/>
    </source>
</evidence>
<keyword evidence="9" id="KW-0997">Cell inner membrane</keyword>
<evidence type="ECO:0000256" key="9">
    <source>
        <dbReference type="RuleBase" id="RU364092"/>
    </source>
</evidence>
<evidence type="ECO:0000256" key="3">
    <source>
        <dbReference type="ARBA" id="ARBA00005840"/>
    </source>
</evidence>
<organism evidence="11 12">
    <name type="scientific">Paraglaciecola algarum</name>
    <dbReference type="NCBI Taxonomy" id="3050085"/>
    <lineage>
        <taxon>Bacteria</taxon>
        <taxon>Pseudomonadati</taxon>
        <taxon>Pseudomonadota</taxon>
        <taxon>Gammaproteobacteria</taxon>
        <taxon>Alteromonadales</taxon>
        <taxon>Alteromonadaceae</taxon>
        <taxon>Paraglaciecola</taxon>
    </lineage>
</organism>
<gene>
    <name evidence="9" type="primary">ccmC</name>
    <name evidence="11" type="ORF">L0668_10140</name>
</gene>
<evidence type="ECO:0000256" key="1">
    <source>
        <dbReference type="ARBA" id="ARBA00002442"/>
    </source>
</evidence>
<feature type="transmembrane region" description="Helical" evidence="9">
    <location>
        <begin position="63"/>
        <end position="84"/>
    </location>
</feature>
<evidence type="ECO:0000313" key="12">
    <source>
        <dbReference type="Proteomes" id="UP001521137"/>
    </source>
</evidence>
<dbReference type="InterPro" id="IPR045062">
    <property type="entry name" value="Cyt_c_biogenesis_CcsA/CcmC"/>
</dbReference>
<evidence type="ECO:0000256" key="6">
    <source>
        <dbReference type="ARBA" id="ARBA00022748"/>
    </source>
</evidence>
<keyword evidence="8 9" id="KW-0472">Membrane</keyword>
<feature type="transmembrane region" description="Helical" evidence="9">
    <location>
        <begin position="96"/>
        <end position="115"/>
    </location>
</feature>
<evidence type="ECO:0000313" key="11">
    <source>
        <dbReference type="EMBL" id="MCF2948466.1"/>
    </source>
</evidence>
<evidence type="ECO:0000256" key="4">
    <source>
        <dbReference type="ARBA" id="ARBA00016463"/>
    </source>
</evidence>
<feature type="transmembrane region" description="Helical" evidence="9">
    <location>
        <begin position="158"/>
        <end position="177"/>
    </location>
</feature>
<dbReference type="PANTHER" id="PTHR30071">
    <property type="entry name" value="HEME EXPORTER PROTEIN C"/>
    <property type="match status" value="1"/>
</dbReference>
<dbReference type="Pfam" id="PF01578">
    <property type="entry name" value="Cytochrom_C_asm"/>
    <property type="match status" value="1"/>
</dbReference>
<keyword evidence="6 9" id="KW-0201">Cytochrome c-type biogenesis</keyword>
<comment type="function">
    <text evidence="1 9">Required for the export of heme to the periplasm for the biogenesis of c-type cytochromes.</text>
</comment>
<dbReference type="PANTHER" id="PTHR30071:SF1">
    <property type="entry name" value="CYTOCHROME B_B6 PROTEIN-RELATED"/>
    <property type="match status" value="1"/>
</dbReference>
<comment type="caution">
    <text evidence="11">The sequence shown here is derived from an EMBL/GenBank/DDBJ whole genome shotgun (WGS) entry which is preliminary data.</text>
</comment>
<dbReference type="PRINTS" id="PR01386">
    <property type="entry name" value="CCMCBIOGNSIS"/>
</dbReference>
<dbReference type="EMBL" id="JAKGAS010000004">
    <property type="protein sequence ID" value="MCF2948466.1"/>
    <property type="molecule type" value="Genomic_DNA"/>
</dbReference>
<evidence type="ECO:0000256" key="5">
    <source>
        <dbReference type="ARBA" id="ARBA00022692"/>
    </source>
</evidence>
<protein>
    <recommendedName>
        <fullName evidence="4 9">Heme exporter protein C</fullName>
    </recommendedName>
    <alternativeName>
        <fullName evidence="9">Cytochrome c-type biogenesis protein</fullName>
    </alternativeName>
</protein>
<keyword evidence="7 9" id="KW-1133">Transmembrane helix</keyword>
<keyword evidence="12" id="KW-1185">Reference proteome</keyword>
<evidence type="ECO:0000256" key="7">
    <source>
        <dbReference type="ARBA" id="ARBA00022989"/>
    </source>
</evidence>
<dbReference type="RefSeq" id="WP_235312261.1">
    <property type="nucleotide sequence ID" value="NZ_JAKGAS010000004.1"/>
</dbReference>
<dbReference type="Proteomes" id="UP001521137">
    <property type="component" value="Unassembled WGS sequence"/>
</dbReference>
<feature type="transmembrane region" description="Helical" evidence="9">
    <location>
        <begin position="21"/>
        <end position="43"/>
    </location>
</feature>
<comment type="subcellular location">
    <subcellularLocation>
        <location evidence="9">Cell inner membrane</location>
    </subcellularLocation>
    <subcellularLocation>
        <location evidence="2">Membrane</location>
        <topology evidence="2">Multi-pass membrane protein</topology>
    </subcellularLocation>
</comment>
<feature type="transmembrane region" description="Helical" evidence="9">
    <location>
        <begin position="201"/>
        <end position="224"/>
    </location>
</feature>
<dbReference type="InterPro" id="IPR002541">
    <property type="entry name" value="Cyt_c_assembly"/>
</dbReference>
<keyword evidence="9" id="KW-1003">Cell membrane</keyword>
<feature type="transmembrane region" description="Helical" evidence="9">
    <location>
        <begin position="127"/>
        <end position="146"/>
    </location>
</feature>
<proteinExistence type="inferred from homology"/>
<accession>A0ABS9D6C3</accession>
<evidence type="ECO:0000259" key="10">
    <source>
        <dbReference type="Pfam" id="PF01578"/>
    </source>
</evidence>
<dbReference type="InterPro" id="IPR003557">
    <property type="entry name" value="Cyt_c_biogenesis_CcmC"/>
</dbReference>
<reference evidence="11 12" key="1">
    <citation type="submission" date="2022-01" db="EMBL/GenBank/DDBJ databases">
        <title>Paraglaciecola sp. G1-23.</title>
        <authorList>
            <person name="Jin M.S."/>
            <person name="Han D.M."/>
            <person name="Kim H.M."/>
            <person name="Jeon C.O."/>
        </authorList>
    </citation>
    <scope>NUCLEOTIDE SEQUENCE [LARGE SCALE GENOMIC DNA]</scope>
    <source>
        <strain evidence="11 12">G1-23</strain>
    </source>
</reference>
<keyword evidence="5 9" id="KW-0812">Transmembrane</keyword>
<evidence type="ECO:0000256" key="2">
    <source>
        <dbReference type="ARBA" id="ARBA00004141"/>
    </source>
</evidence>
<sequence>MWKWLHPYAKTEKTYWLCQTLLPWFSVLGLVALITGAIWALAFSPADYQQGDSYRIFHIHVPSAILSKSLYMGMAIAAFVGLVWQVKTAFMSMMAIAAVGAVVTFVSLVTGSAWGKPMWGTWWEWDARMTSQLVLLFLFFGVMSLYKSFEDKQQASKAAGVMAIVGIINLPIIHYSVEWWNTLHQGATLMKLDKPSMPLEMLLPFFVSLVGWSSACGAIVLLRIQNEILRREMKRPWVIALAQQNVTQSNTATK</sequence>
<feature type="domain" description="Cytochrome c assembly protein" evidence="10">
    <location>
        <begin position="29"/>
        <end position="184"/>
    </location>
</feature>
<comment type="similarity">
    <text evidence="3 9">Belongs to the CcmC/CycZ/HelC family.</text>
</comment>
<name>A0ABS9D6C3_9ALTE</name>
<dbReference type="NCBIfam" id="TIGR01191">
    <property type="entry name" value="ccmC"/>
    <property type="match status" value="1"/>
</dbReference>